<feature type="transmembrane region" description="Helical" evidence="7">
    <location>
        <begin position="105"/>
        <end position="125"/>
    </location>
</feature>
<feature type="transmembrane region" description="Helical" evidence="7">
    <location>
        <begin position="77"/>
        <end position="93"/>
    </location>
</feature>
<evidence type="ECO:0000256" key="1">
    <source>
        <dbReference type="ARBA" id="ARBA00004141"/>
    </source>
</evidence>
<protein>
    <recommendedName>
        <fullName evidence="8">Peptidase S54 rhomboid domain-containing protein</fullName>
    </recommendedName>
</protein>
<dbReference type="InterPro" id="IPR022764">
    <property type="entry name" value="Peptidase_S54_rhomboid_dom"/>
</dbReference>
<comment type="subcellular location">
    <subcellularLocation>
        <location evidence="1">Membrane</location>
        <topology evidence="1">Multi-pass membrane protein</topology>
    </subcellularLocation>
</comment>
<dbReference type="GO" id="GO:0004252">
    <property type="term" value="F:serine-type endopeptidase activity"/>
    <property type="evidence" value="ECO:0007669"/>
    <property type="project" value="InterPro"/>
</dbReference>
<evidence type="ECO:0000256" key="7">
    <source>
        <dbReference type="SAM" id="Phobius"/>
    </source>
</evidence>
<evidence type="ECO:0000313" key="9">
    <source>
        <dbReference type="EMBL" id="AUM11667.1"/>
    </source>
</evidence>
<dbReference type="Gene3D" id="1.20.1540.10">
    <property type="entry name" value="Rhomboid-like"/>
    <property type="match status" value="1"/>
</dbReference>
<gene>
    <name evidence="9" type="ORF">Kalk_04190</name>
</gene>
<dbReference type="PANTHER" id="PTHR43731:SF14">
    <property type="entry name" value="PRESENILIN-ASSOCIATED RHOMBOID-LIKE PROTEIN, MITOCHONDRIAL"/>
    <property type="match status" value="1"/>
</dbReference>
<dbReference type="OrthoDB" id="9778341at2"/>
<dbReference type="GO" id="GO:0016020">
    <property type="term" value="C:membrane"/>
    <property type="evidence" value="ECO:0007669"/>
    <property type="project" value="UniProtKB-SubCell"/>
</dbReference>
<evidence type="ECO:0000256" key="2">
    <source>
        <dbReference type="ARBA" id="ARBA00009045"/>
    </source>
</evidence>
<reference evidence="10" key="1">
    <citation type="submission" date="2017-08" db="EMBL/GenBank/DDBJ databases">
        <title>Direct submision.</title>
        <authorList>
            <person name="Kim S.-J."/>
            <person name="Rhee S.-K."/>
        </authorList>
    </citation>
    <scope>NUCLEOTIDE SEQUENCE [LARGE SCALE GENOMIC DNA]</scope>
    <source>
        <strain evidence="10">GI5</strain>
    </source>
</reference>
<organism evidence="9 10">
    <name type="scientific">Ketobacter alkanivorans</name>
    <dbReference type="NCBI Taxonomy" id="1917421"/>
    <lineage>
        <taxon>Bacteria</taxon>
        <taxon>Pseudomonadati</taxon>
        <taxon>Pseudomonadota</taxon>
        <taxon>Gammaproteobacteria</taxon>
        <taxon>Pseudomonadales</taxon>
        <taxon>Ketobacteraceae</taxon>
        <taxon>Ketobacter</taxon>
    </lineage>
</organism>
<keyword evidence="5 7" id="KW-1133">Transmembrane helix</keyword>
<feature type="domain" description="Peptidase S54 rhomboid" evidence="8">
    <location>
        <begin position="13"/>
        <end position="148"/>
    </location>
</feature>
<dbReference type="RefSeq" id="WP_101893007.1">
    <property type="nucleotide sequence ID" value="NZ_CP022684.1"/>
</dbReference>
<dbReference type="PANTHER" id="PTHR43731">
    <property type="entry name" value="RHOMBOID PROTEASE"/>
    <property type="match status" value="1"/>
</dbReference>
<keyword evidence="3 7" id="KW-0812">Transmembrane</keyword>
<dbReference type="Pfam" id="PF01694">
    <property type="entry name" value="Rhomboid"/>
    <property type="match status" value="1"/>
</dbReference>
<keyword evidence="10" id="KW-1185">Reference proteome</keyword>
<name>A0A2K9LHF8_9GAMM</name>
<dbReference type="SUPFAM" id="SSF144091">
    <property type="entry name" value="Rhomboid-like"/>
    <property type="match status" value="1"/>
</dbReference>
<evidence type="ECO:0000313" key="10">
    <source>
        <dbReference type="Proteomes" id="UP000235116"/>
    </source>
</evidence>
<dbReference type="AlphaFoldDB" id="A0A2K9LHF8"/>
<dbReference type="EMBL" id="CP022684">
    <property type="protein sequence ID" value="AUM11667.1"/>
    <property type="molecule type" value="Genomic_DNA"/>
</dbReference>
<evidence type="ECO:0000256" key="4">
    <source>
        <dbReference type="ARBA" id="ARBA00022801"/>
    </source>
</evidence>
<dbReference type="Proteomes" id="UP000235116">
    <property type="component" value="Chromosome"/>
</dbReference>
<keyword evidence="6 7" id="KW-0472">Membrane</keyword>
<feature type="transmembrane region" description="Helical" evidence="7">
    <location>
        <begin position="54"/>
        <end position="71"/>
    </location>
</feature>
<sequence length="157" mass="17414">MFFSSLQHLSGSSEIWRWISPAFIHFGIFHFMFNMSAWWVFGGMVERSQSSMRLFMLFIVCGVISNLVQFLWSGNQFGGLSGVVYGVLGYLWFYERFSPAPPFRLPPGLMVFMVIALVLGFANILPVANQAHLSGLLTGCFLGGLLARTDGAANSKA</sequence>
<evidence type="ECO:0000256" key="6">
    <source>
        <dbReference type="ARBA" id="ARBA00023136"/>
    </source>
</evidence>
<evidence type="ECO:0000259" key="8">
    <source>
        <dbReference type="Pfam" id="PF01694"/>
    </source>
</evidence>
<evidence type="ECO:0000256" key="5">
    <source>
        <dbReference type="ARBA" id="ARBA00022989"/>
    </source>
</evidence>
<keyword evidence="4" id="KW-0378">Hydrolase</keyword>
<comment type="similarity">
    <text evidence="2">Belongs to the peptidase S54 family.</text>
</comment>
<dbReference type="KEGG" id="kak:Kalk_04190"/>
<evidence type="ECO:0000256" key="3">
    <source>
        <dbReference type="ARBA" id="ARBA00022692"/>
    </source>
</evidence>
<proteinExistence type="inferred from homology"/>
<dbReference type="InterPro" id="IPR035952">
    <property type="entry name" value="Rhomboid-like_sf"/>
</dbReference>
<dbReference type="InterPro" id="IPR050925">
    <property type="entry name" value="Rhomboid_protease_S54"/>
</dbReference>
<feature type="transmembrane region" description="Helical" evidence="7">
    <location>
        <begin position="22"/>
        <end position="42"/>
    </location>
</feature>
<accession>A0A2K9LHF8</accession>